<gene>
    <name evidence="2" type="ORF">GBAR_LOCUS29270</name>
</gene>
<sequence length="124" mass="13279">MRVVRIANVEHVPLGPAEPVPGWTGGEVHRTRQPIIPEGESDFFNASVVNFQTGAQTGWHRHSSDQILVITVGNGIVANETEEHHVGVGDVVQVKAGENHWHGASANGYMGHITITASDSTASR</sequence>
<dbReference type="EMBL" id="CASHTH010004099">
    <property type="protein sequence ID" value="CAI8053532.1"/>
    <property type="molecule type" value="Genomic_DNA"/>
</dbReference>
<feature type="domain" description="Cupin type-2" evidence="1">
    <location>
        <begin position="48"/>
        <end position="104"/>
    </location>
</feature>
<accession>A0AA35XJR5</accession>
<dbReference type="PANTHER" id="PTHR43698:SF1">
    <property type="entry name" value="BLL4564 PROTEIN"/>
    <property type="match status" value="1"/>
</dbReference>
<organism evidence="2 3">
    <name type="scientific">Geodia barretti</name>
    <name type="common">Barrett's horny sponge</name>
    <dbReference type="NCBI Taxonomy" id="519541"/>
    <lineage>
        <taxon>Eukaryota</taxon>
        <taxon>Metazoa</taxon>
        <taxon>Porifera</taxon>
        <taxon>Demospongiae</taxon>
        <taxon>Heteroscleromorpha</taxon>
        <taxon>Tetractinellida</taxon>
        <taxon>Astrophorina</taxon>
        <taxon>Geodiidae</taxon>
        <taxon>Geodia</taxon>
    </lineage>
</organism>
<dbReference type="AlphaFoldDB" id="A0AA35XJR5"/>
<dbReference type="InterPro" id="IPR014710">
    <property type="entry name" value="RmlC-like_jellyroll"/>
</dbReference>
<dbReference type="InterPro" id="IPR011051">
    <property type="entry name" value="RmlC_Cupin_sf"/>
</dbReference>
<keyword evidence="3" id="KW-1185">Reference proteome</keyword>
<evidence type="ECO:0000313" key="2">
    <source>
        <dbReference type="EMBL" id="CAI8053532.1"/>
    </source>
</evidence>
<dbReference type="Pfam" id="PF07883">
    <property type="entry name" value="Cupin_2"/>
    <property type="match status" value="1"/>
</dbReference>
<evidence type="ECO:0000259" key="1">
    <source>
        <dbReference type="Pfam" id="PF07883"/>
    </source>
</evidence>
<proteinExistence type="predicted"/>
<dbReference type="SUPFAM" id="SSF51182">
    <property type="entry name" value="RmlC-like cupins"/>
    <property type="match status" value="1"/>
</dbReference>
<evidence type="ECO:0000313" key="3">
    <source>
        <dbReference type="Proteomes" id="UP001174909"/>
    </source>
</evidence>
<comment type="caution">
    <text evidence="2">The sequence shown here is derived from an EMBL/GenBank/DDBJ whole genome shotgun (WGS) entry which is preliminary data.</text>
</comment>
<dbReference type="InterPro" id="IPR013096">
    <property type="entry name" value="Cupin_2"/>
</dbReference>
<reference evidence="2" key="1">
    <citation type="submission" date="2023-03" db="EMBL/GenBank/DDBJ databases">
        <authorList>
            <person name="Steffen K."/>
            <person name="Cardenas P."/>
        </authorList>
    </citation>
    <scope>NUCLEOTIDE SEQUENCE</scope>
</reference>
<protein>
    <recommendedName>
        <fullName evidence="1">Cupin type-2 domain-containing protein</fullName>
    </recommendedName>
</protein>
<dbReference type="PANTHER" id="PTHR43698">
    <property type="entry name" value="RIBD C-TERMINAL DOMAIN CONTAINING PROTEIN"/>
    <property type="match status" value="1"/>
</dbReference>
<dbReference type="Proteomes" id="UP001174909">
    <property type="component" value="Unassembled WGS sequence"/>
</dbReference>
<name>A0AA35XJR5_GEOBA</name>
<dbReference type="Gene3D" id="2.60.120.10">
    <property type="entry name" value="Jelly Rolls"/>
    <property type="match status" value="1"/>
</dbReference>